<evidence type="ECO:0000256" key="5">
    <source>
        <dbReference type="ARBA" id="ARBA00023002"/>
    </source>
</evidence>
<dbReference type="Gene3D" id="1.10.45.10">
    <property type="entry name" value="Vanillyl-alcohol Oxidase, Chain A, domain 4"/>
    <property type="match status" value="1"/>
</dbReference>
<name>A0A0D8FY07_9ACTN</name>
<dbReference type="RefSeq" id="WP_211250049.1">
    <property type="nucleotide sequence ID" value="NZ_JQKF01000049.1"/>
</dbReference>
<comment type="similarity">
    <text evidence="2">Belongs to the FAD-binding oxidoreductase/transferase type 4 family.</text>
</comment>
<dbReference type="PROSITE" id="PS51387">
    <property type="entry name" value="FAD_PCMH"/>
    <property type="match status" value="1"/>
</dbReference>
<dbReference type="InterPro" id="IPR016171">
    <property type="entry name" value="Vanillyl_alc_oxidase_C-sub2"/>
</dbReference>
<dbReference type="FunFam" id="1.10.45.10:FF:000001">
    <property type="entry name" value="D-lactate dehydrogenase mitochondrial"/>
    <property type="match status" value="1"/>
</dbReference>
<evidence type="ECO:0000256" key="2">
    <source>
        <dbReference type="ARBA" id="ARBA00008000"/>
    </source>
</evidence>
<dbReference type="Gene3D" id="3.30.465.10">
    <property type="match status" value="1"/>
</dbReference>
<dbReference type="SUPFAM" id="SSF56176">
    <property type="entry name" value="FAD-binding/transporter-associated domain-like"/>
    <property type="match status" value="1"/>
</dbReference>
<keyword evidence="3" id="KW-0285">Flavoprotein</keyword>
<protein>
    <submittedName>
        <fullName evidence="7">Putative FAD-linked oxidoreductase</fullName>
        <ecNumber evidence="7">1.-.-.-</ecNumber>
    </submittedName>
</protein>
<dbReference type="AlphaFoldDB" id="A0A0D8FY07"/>
<dbReference type="PANTHER" id="PTHR42934:SF2">
    <property type="entry name" value="GLYCOLATE OXIDASE SUBUNIT GLCD"/>
    <property type="match status" value="1"/>
</dbReference>
<dbReference type="SUPFAM" id="SSF55103">
    <property type="entry name" value="FAD-linked oxidases, C-terminal domain"/>
    <property type="match status" value="1"/>
</dbReference>
<dbReference type="FunFam" id="3.30.70.2740:FF:000001">
    <property type="entry name" value="D-lactate dehydrogenase mitochondrial"/>
    <property type="match status" value="1"/>
</dbReference>
<dbReference type="GO" id="GO:0071949">
    <property type="term" value="F:FAD binding"/>
    <property type="evidence" value="ECO:0007669"/>
    <property type="project" value="InterPro"/>
</dbReference>
<dbReference type="InterPro" id="IPR006094">
    <property type="entry name" value="Oxid_FAD_bind_N"/>
</dbReference>
<dbReference type="eggNOG" id="COG0277">
    <property type="taxonomic scope" value="Bacteria"/>
</dbReference>
<evidence type="ECO:0000256" key="4">
    <source>
        <dbReference type="ARBA" id="ARBA00022827"/>
    </source>
</evidence>
<dbReference type="InterPro" id="IPR016169">
    <property type="entry name" value="FAD-bd_PCMH_sub2"/>
</dbReference>
<gene>
    <name evidence="7" type="ORF">FEAC_02110</name>
</gene>
<dbReference type="GO" id="GO:0016491">
    <property type="term" value="F:oxidoreductase activity"/>
    <property type="evidence" value="ECO:0007669"/>
    <property type="project" value="UniProtKB-KW"/>
</dbReference>
<evidence type="ECO:0000256" key="1">
    <source>
        <dbReference type="ARBA" id="ARBA00001974"/>
    </source>
</evidence>
<evidence type="ECO:0000313" key="8">
    <source>
        <dbReference type="Proteomes" id="UP000032336"/>
    </source>
</evidence>
<dbReference type="InterPro" id="IPR036318">
    <property type="entry name" value="FAD-bd_PCMH-like_sf"/>
</dbReference>
<evidence type="ECO:0000313" key="7">
    <source>
        <dbReference type="EMBL" id="KJE77839.1"/>
    </source>
</evidence>
<evidence type="ECO:0000259" key="6">
    <source>
        <dbReference type="PROSITE" id="PS51387"/>
    </source>
</evidence>
<evidence type="ECO:0000256" key="3">
    <source>
        <dbReference type="ARBA" id="ARBA00022630"/>
    </source>
</evidence>
<dbReference type="Gene3D" id="3.30.70.2740">
    <property type="match status" value="1"/>
</dbReference>
<sequence length="474" mass="49864">MNNDPSTQTTNEVTHSNHSDVLAELAQLLDPASIITDPDITSSYSSDHATGVAVGKPLAVLLPKSTEDVSRSLAIAHRYNIPVVPRGAGSGLAGGANAIDGSLVMSLARMTKILEIDPINFIATVEPGVINKDLKAEAERFGLSYPPDPASFSFSTVGGNIATNAGGLCCVKYGVTRDYVLGLEVVMADGTVMNLGRRTKKGVAGLDLTGLIVGSEGTLAVITKATLRLVRQLPKPAGTLVAVFNSLTSLGEAITEISKSCTPSLLEVMDDTTLAAVEKMTPMGLHSSIAAMLIAQSDLDGEAGVAELDLIKSIAERSQATEVYLATDTYEADALLQARRLALRALERLGKVLLDDVCVPTSRIAEMMAEISAVAERYSLTIGTFGHGGDGNLHPTIVMPTDDAGKAAAEHAFSEMVGRAIALGGTISGEHGVGLLKKRYQDIELGDHQVKLIAEVKRAFDPNWILNPTKLVDQ</sequence>
<dbReference type="InterPro" id="IPR051914">
    <property type="entry name" value="FAD-linked_OxidoTrans_Type4"/>
</dbReference>
<keyword evidence="8" id="KW-1185">Reference proteome</keyword>
<dbReference type="InterPro" id="IPR016166">
    <property type="entry name" value="FAD-bd_PCMH"/>
</dbReference>
<keyword evidence="4" id="KW-0274">FAD</keyword>
<accession>A0A0D8FY07</accession>
<reference evidence="7 8" key="1">
    <citation type="submission" date="2015-01" db="EMBL/GenBank/DDBJ databases">
        <title>Draft genome of the acidophilic iron oxidizer Ferrimicrobium acidiphilum strain T23.</title>
        <authorList>
            <person name="Poehlein A."/>
            <person name="Eisen S."/>
            <person name="Schloemann M."/>
            <person name="Johnson B.D."/>
            <person name="Daniel R."/>
            <person name="Muehling M."/>
        </authorList>
    </citation>
    <scope>NUCLEOTIDE SEQUENCE [LARGE SCALE GENOMIC DNA]</scope>
    <source>
        <strain evidence="7 8">T23</strain>
    </source>
</reference>
<dbReference type="Pfam" id="PF02913">
    <property type="entry name" value="FAD-oxidase_C"/>
    <property type="match status" value="1"/>
</dbReference>
<dbReference type="EMBL" id="JXUW01000002">
    <property type="protein sequence ID" value="KJE77839.1"/>
    <property type="molecule type" value="Genomic_DNA"/>
</dbReference>
<dbReference type="InterPro" id="IPR004113">
    <property type="entry name" value="FAD-bd_oxidored_4_C"/>
</dbReference>
<proteinExistence type="inferred from homology"/>
<organism evidence="7 8">
    <name type="scientific">Ferrimicrobium acidiphilum DSM 19497</name>
    <dbReference type="NCBI Taxonomy" id="1121877"/>
    <lineage>
        <taxon>Bacteria</taxon>
        <taxon>Bacillati</taxon>
        <taxon>Actinomycetota</taxon>
        <taxon>Acidimicrobiia</taxon>
        <taxon>Acidimicrobiales</taxon>
        <taxon>Acidimicrobiaceae</taxon>
        <taxon>Ferrimicrobium</taxon>
    </lineage>
</organism>
<dbReference type="PANTHER" id="PTHR42934">
    <property type="entry name" value="GLYCOLATE OXIDASE SUBUNIT GLCD"/>
    <property type="match status" value="1"/>
</dbReference>
<comment type="cofactor">
    <cofactor evidence="1">
        <name>FAD</name>
        <dbReference type="ChEBI" id="CHEBI:57692"/>
    </cofactor>
</comment>
<keyword evidence="5 7" id="KW-0560">Oxidoreductase</keyword>
<dbReference type="Pfam" id="PF01565">
    <property type="entry name" value="FAD_binding_4"/>
    <property type="match status" value="1"/>
</dbReference>
<comment type="caution">
    <text evidence="7">The sequence shown here is derived from an EMBL/GenBank/DDBJ whole genome shotgun (WGS) entry which is preliminary data.</text>
</comment>
<dbReference type="EC" id="1.-.-.-" evidence="7"/>
<dbReference type="InterPro" id="IPR016164">
    <property type="entry name" value="FAD-linked_Oxase-like_C"/>
</dbReference>
<dbReference type="STRING" id="1121877.FEAC_02110"/>
<dbReference type="Proteomes" id="UP000032336">
    <property type="component" value="Unassembled WGS sequence"/>
</dbReference>
<feature type="domain" description="FAD-binding PCMH-type" evidence="6">
    <location>
        <begin position="53"/>
        <end position="232"/>
    </location>
</feature>